<keyword evidence="8" id="KW-0648">Protein biosynthesis</keyword>
<dbReference type="Proteomes" id="UP001498398">
    <property type="component" value="Unassembled WGS sequence"/>
</dbReference>
<gene>
    <name evidence="13" type="primary">DPS1_2</name>
    <name evidence="13" type="ORF">VKT23_006805</name>
</gene>
<dbReference type="PANTHER" id="PTHR43450">
    <property type="entry name" value="ASPARTYL-TRNA SYNTHETASE"/>
    <property type="match status" value="1"/>
</dbReference>
<dbReference type="Pfam" id="PF09924">
    <property type="entry name" value="LPG_synthase_C"/>
    <property type="match status" value="1"/>
</dbReference>
<comment type="catalytic activity">
    <reaction evidence="10">
        <text>tRNA(Asp) + L-aspartate + ATP = L-aspartyl-tRNA(Asp) + AMP + diphosphate</text>
        <dbReference type="Rhea" id="RHEA:19649"/>
        <dbReference type="Rhea" id="RHEA-COMP:9660"/>
        <dbReference type="Rhea" id="RHEA-COMP:9678"/>
        <dbReference type="ChEBI" id="CHEBI:29991"/>
        <dbReference type="ChEBI" id="CHEBI:30616"/>
        <dbReference type="ChEBI" id="CHEBI:33019"/>
        <dbReference type="ChEBI" id="CHEBI:78442"/>
        <dbReference type="ChEBI" id="CHEBI:78516"/>
        <dbReference type="ChEBI" id="CHEBI:456215"/>
        <dbReference type="EC" id="6.1.1.12"/>
    </reaction>
</comment>
<dbReference type="Gene3D" id="3.30.930.10">
    <property type="entry name" value="Bira Bifunctional Protein, Domain 2"/>
    <property type="match status" value="1"/>
</dbReference>
<feature type="compositionally biased region" description="Polar residues" evidence="11">
    <location>
        <begin position="994"/>
        <end position="1004"/>
    </location>
</feature>
<feature type="compositionally biased region" description="Basic and acidic residues" evidence="11">
    <location>
        <begin position="50"/>
        <end position="83"/>
    </location>
</feature>
<dbReference type="Gene3D" id="2.40.50.140">
    <property type="entry name" value="Nucleic acid-binding proteins"/>
    <property type="match status" value="1"/>
</dbReference>
<proteinExistence type="inferred from homology"/>
<evidence type="ECO:0000256" key="9">
    <source>
        <dbReference type="ARBA" id="ARBA00023146"/>
    </source>
</evidence>
<dbReference type="NCBIfam" id="NF003483">
    <property type="entry name" value="PRK05159.1"/>
    <property type="match status" value="1"/>
</dbReference>
<evidence type="ECO:0000256" key="8">
    <source>
        <dbReference type="ARBA" id="ARBA00022917"/>
    </source>
</evidence>
<evidence type="ECO:0000313" key="13">
    <source>
        <dbReference type="EMBL" id="KAK7463455.1"/>
    </source>
</evidence>
<dbReference type="SUPFAM" id="SSF50249">
    <property type="entry name" value="Nucleic acid-binding proteins"/>
    <property type="match status" value="1"/>
</dbReference>
<dbReference type="InterPro" id="IPR004523">
    <property type="entry name" value="Asp-tRNA_synthase_2"/>
</dbReference>
<dbReference type="PROSITE" id="PS50862">
    <property type="entry name" value="AA_TRNA_LIGASE_II"/>
    <property type="match status" value="1"/>
</dbReference>
<dbReference type="PRINTS" id="PR01042">
    <property type="entry name" value="TRNASYNTHASP"/>
</dbReference>
<feature type="compositionally biased region" description="Basic and acidic residues" evidence="11">
    <location>
        <begin position="962"/>
        <end position="974"/>
    </location>
</feature>
<keyword evidence="14" id="KW-1185">Reference proteome</keyword>
<evidence type="ECO:0000256" key="2">
    <source>
        <dbReference type="ARBA" id="ARBA00005312"/>
    </source>
</evidence>
<comment type="subcellular location">
    <subcellularLocation>
        <location evidence="1">Cytoplasm</location>
    </subcellularLocation>
</comment>
<evidence type="ECO:0000259" key="12">
    <source>
        <dbReference type="PROSITE" id="PS50862"/>
    </source>
</evidence>
<keyword evidence="7" id="KW-0067">ATP-binding</keyword>
<dbReference type="InterPro" id="IPR024320">
    <property type="entry name" value="LPG_synthase_C"/>
</dbReference>
<feature type="region of interest" description="Disordered" evidence="11">
    <location>
        <begin position="1"/>
        <end position="83"/>
    </location>
</feature>
<evidence type="ECO:0000256" key="7">
    <source>
        <dbReference type="ARBA" id="ARBA00022840"/>
    </source>
</evidence>
<dbReference type="SUPFAM" id="SSF55681">
    <property type="entry name" value="Class II aaRS and biotin synthetases"/>
    <property type="match status" value="1"/>
</dbReference>
<dbReference type="InterPro" id="IPR012340">
    <property type="entry name" value="NA-bd_OB-fold"/>
</dbReference>
<keyword evidence="4" id="KW-0963">Cytoplasm</keyword>
<dbReference type="EMBL" id="JBANRG010000009">
    <property type="protein sequence ID" value="KAK7463455.1"/>
    <property type="molecule type" value="Genomic_DNA"/>
</dbReference>
<dbReference type="InterPro" id="IPR045864">
    <property type="entry name" value="aa-tRNA-synth_II/BPL/LPL"/>
</dbReference>
<protein>
    <recommendedName>
        <fullName evidence="3">aspartate--tRNA ligase</fullName>
        <ecNumber evidence="3">6.1.1.12</ecNumber>
    </recommendedName>
</protein>
<feature type="region of interest" description="Disordered" evidence="11">
    <location>
        <begin position="949"/>
        <end position="1030"/>
    </location>
</feature>
<evidence type="ECO:0000256" key="5">
    <source>
        <dbReference type="ARBA" id="ARBA00022598"/>
    </source>
</evidence>
<dbReference type="HAMAP" id="MF_02075">
    <property type="entry name" value="Asp_tRNA_synth_type2"/>
    <property type="match status" value="1"/>
</dbReference>
<dbReference type="PANTHER" id="PTHR43450:SF2">
    <property type="entry name" value="ASPARTATE--TRNA LIGASE"/>
    <property type="match status" value="1"/>
</dbReference>
<keyword evidence="6" id="KW-0547">Nucleotide-binding</keyword>
<keyword evidence="9" id="KW-0030">Aminoacyl-tRNA synthetase</keyword>
<comment type="caution">
    <text evidence="13">The sequence shown here is derived from an EMBL/GenBank/DDBJ whole genome shotgun (WGS) entry which is preliminary data.</text>
</comment>
<dbReference type="CDD" id="cd00776">
    <property type="entry name" value="AsxRS_core"/>
    <property type="match status" value="1"/>
</dbReference>
<name>A0ABR1JLW8_9AGAR</name>
<evidence type="ECO:0000256" key="4">
    <source>
        <dbReference type="ARBA" id="ARBA00022490"/>
    </source>
</evidence>
<dbReference type="GO" id="GO:0004815">
    <property type="term" value="F:aspartate-tRNA ligase activity"/>
    <property type="evidence" value="ECO:0007669"/>
    <property type="project" value="UniProtKB-EC"/>
</dbReference>
<evidence type="ECO:0000256" key="10">
    <source>
        <dbReference type="ARBA" id="ARBA00047904"/>
    </source>
</evidence>
<evidence type="ECO:0000256" key="11">
    <source>
        <dbReference type="SAM" id="MobiDB-lite"/>
    </source>
</evidence>
<evidence type="ECO:0000256" key="6">
    <source>
        <dbReference type="ARBA" id="ARBA00022741"/>
    </source>
</evidence>
<evidence type="ECO:0000256" key="1">
    <source>
        <dbReference type="ARBA" id="ARBA00004496"/>
    </source>
</evidence>
<evidence type="ECO:0000256" key="3">
    <source>
        <dbReference type="ARBA" id="ARBA00012841"/>
    </source>
</evidence>
<dbReference type="EC" id="6.1.1.12" evidence="3"/>
<dbReference type="CDD" id="cd04320">
    <property type="entry name" value="AspRS_cyto_N"/>
    <property type="match status" value="1"/>
</dbReference>
<dbReference type="InterPro" id="IPR004364">
    <property type="entry name" value="Aa-tRNA-synt_II"/>
</dbReference>
<dbReference type="NCBIfam" id="TIGR00458">
    <property type="entry name" value="aspS_nondisc"/>
    <property type="match status" value="1"/>
</dbReference>
<accession>A0ABR1JLW8</accession>
<comment type="similarity">
    <text evidence="2">Belongs to the class-II aminoacyl-tRNA synthetase family. Type 2 subfamily.</text>
</comment>
<feature type="compositionally biased region" description="Low complexity" evidence="11">
    <location>
        <begin position="21"/>
        <end position="46"/>
    </location>
</feature>
<feature type="compositionally biased region" description="Basic and acidic residues" evidence="11">
    <location>
        <begin position="1"/>
        <end position="18"/>
    </location>
</feature>
<organism evidence="13 14">
    <name type="scientific">Marasmiellus scandens</name>
    <dbReference type="NCBI Taxonomy" id="2682957"/>
    <lineage>
        <taxon>Eukaryota</taxon>
        <taxon>Fungi</taxon>
        <taxon>Dikarya</taxon>
        <taxon>Basidiomycota</taxon>
        <taxon>Agaricomycotina</taxon>
        <taxon>Agaricomycetes</taxon>
        <taxon>Agaricomycetidae</taxon>
        <taxon>Agaricales</taxon>
        <taxon>Marasmiineae</taxon>
        <taxon>Omphalotaceae</taxon>
        <taxon>Marasmiellus</taxon>
    </lineage>
</organism>
<feature type="domain" description="Aminoacyl-transfer RNA synthetases class-II family profile" evidence="12">
    <location>
        <begin position="240"/>
        <end position="544"/>
    </location>
</feature>
<evidence type="ECO:0000313" key="14">
    <source>
        <dbReference type="Proteomes" id="UP001498398"/>
    </source>
</evidence>
<sequence>MSVLIDKIKNRLSIDSKRNKNQSSNSPQPSTSASTQSLASQSSLTSKHQNKQEQRNQVRRRREEEEKAAEHDPPEIRARYGRLDLDDLEKDDSSLIDISSLSSKSHGQNVAFRARVHAKRTMSPKLAFYVFRQQMYTVQGVLEEHLTKASPNMCRWAERIPLEAIVLVKGELKSPREPVKAATFHDLELAIESIHIIAEPIETLPMSVYEDDSAKRAISDRTKLDNRIIDLRTPSSQALFRLNSALCSLFRSFLAERGFIEIHTPKLQGGATESGASVFTVEYFGRDAFLAQSPQLAKQMCIAADMGRVFEIGPVFRAENSNTHRHLTEYTGLDLEMALQKNYHEALRLLTEMLKFIFVGLYKSYRKEIEVLKRAFPHEDLVWTEETPVIPFREGVRMLNESGWRGDDGEPLSEYEDLGTRDEIRLGELVKEKYKTDFYVLDKFPAEARPFYAMLDSEDEKLTNSFDMFVRGQEILTGGQRIHDPDMLLERMKSLYIQPVGALEEYVQGFKWGCPPHAGAGIGLERILMLIFSLGNIRFASLFPRDPRSLPAPKEVEPMLRHPDCDTLCPPWIKSEIGELRRETESGEILPINPPQTMEEVEALMPFTQMIANYGDASNTSALDDRYSIWRSLRNGAAVGYSRATSDYVIVVGDPLCHKTQYAEVIEEFLSWLKAEKIGKPIWILVCREVEGILSGSYEWRCISCVAEDRIDPKVNRAHADQNVMKKVRHAKKEGVEVTSLTQGQLPSPEIMELCEQRMEEWKAGRRSGEKGKQVHLTDLNPWTDHEHRTYVYATTPKRDLSDVDSSQSAKHSGPATVHALVVLTQLSPQHGYQVKWALEFPGAPSGTIEATVLAALDTASETGAQSVTFGAGAMASVMVDEGAGLRGKGVLVKMLQHSYHAIATELKLLNKSEFRHKMGATEDPVWVCFPKRSLGPGGIKALMKFFQDEGSDSSSNNSRATSRDSSRERERGSLDLFISHTGSKLNPLKSKNHPNGDSSSTLGKTAPKEKHEVASPTSSMVENKEAETS</sequence>
<dbReference type="InterPro" id="IPR006195">
    <property type="entry name" value="aa-tRNA-synth_II"/>
</dbReference>
<dbReference type="InterPro" id="IPR002312">
    <property type="entry name" value="Asp/Asn-tRNA-synth_IIb"/>
</dbReference>
<keyword evidence="5 13" id="KW-0436">Ligase</keyword>
<dbReference type="Pfam" id="PF00152">
    <property type="entry name" value="tRNA-synt_2"/>
    <property type="match status" value="1"/>
</dbReference>
<reference evidence="13 14" key="1">
    <citation type="submission" date="2024-01" db="EMBL/GenBank/DDBJ databases">
        <title>A draft genome for the cacao thread blight pathogen Marasmiellus scandens.</title>
        <authorList>
            <person name="Baruah I.K."/>
            <person name="Leung J."/>
            <person name="Bukari Y."/>
            <person name="Amoako-Attah I."/>
            <person name="Meinhardt L.W."/>
            <person name="Bailey B.A."/>
            <person name="Cohen S.P."/>
        </authorList>
    </citation>
    <scope>NUCLEOTIDE SEQUENCE [LARGE SCALE GENOMIC DNA]</scope>
    <source>
        <strain evidence="13 14">GH-19</strain>
    </source>
</reference>